<name>L1NIN5_9PORP</name>
<dbReference type="HOGENOM" id="CLU_2827509_0_0_10"/>
<feature type="compositionally biased region" description="Basic and acidic residues" evidence="1">
    <location>
        <begin position="55"/>
        <end position="66"/>
    </location>
</feature>
<organism evidence="2 3">
    <name type="scientific">Porphyromonas catoniae F0037</name>
    <dbReference type="NCBI Taxonomy" id="1127696"/>
    <lineage>
        <taxon>Bacteria</taxon>
        <taxon>Pseudomonadati</taxon>
        <taxon>Bacteroidota</taxon>
        <taxon>Bacteroidia</taxon>
        <taxon>Bacteroidales</taxon>
        <taxon>Porphyromonadaceae</taxon>
        <taxon>Porphyromonas</taxon>
    </lineage>
</organism>
<dbReference type="AlphaFoldDB" id="L1NIN5"/>
<dbReference type="Proteomes" id="UP000010408">
    <property type="component" value="Unassembled WGS sequence"/>
</dbReference>
<dbReference type="PATRIC" id="fig|1127696.3.peg.31"/>
<feature type="compositionally biased region" description="Basic and acidic residues" evidence="1">
    <location>
        <begin position="34"/>
        <end position="46"/>
    </location>
</feature>
<feature type="region of interest" description="Disordered" evidence="1">
    <location>
        <begin position="1"/>
        <end position="66"/>
    </location>
</feature>
<protein>
    <submittedName>
        <fullName evidence="2">Uncharacterized protein</fullName>
    </submittedName>
</protein>
<evidence type="ECO:0000313" key="2">
    <source>
        <dbReference type="EMBL" id="EKY03369.1"/>
    </source>
</evidence>
<evidence type="ECO:0000313" key="3">
    <source>
        <dbReference type="Proteomes" id="UP000010408"/>
    </source>
</evidence>
<dbReference type="EMBL" id="AMEQ01000002">
    <property type="protein sequence ID" value="EKY03369.1"/>
    <property type="molecule type" value="Genomic_DNA"/>
</dbReference>
<gene>
    <name evidence="2" type="ORF">HMPREF9134_00035</name>
</gene>
<reference evidence="2 3" key="1">
    <citation type="submission" date="2012-05" db="EMBL/GenBank/DDBJ databases">
        <authorList>
            <person name="Weinstock G."/>
            <person name="Sodergren E."/>
            <person name="Lobos E.A."/>
            <person name="Fulton L."/>
            <person name="Fulton R."/>
            <person name="Courtney L."/>
            <person name="Fronick C."/>
            <person name="O'Laughlin M."/>
            <person name="Godfrey J."/>
            <person name="Wilson R.M."/>
            <person name="Miner T."/>
            <person name="Farmer C."/>
            <person name="Delehaunty K."/>
            <person name="Cordes M."/>
            <person name="Minx P."/>
            <person name="Tomlinson C."/>
            <person name="Chen J."/>
            <person name="Wollam A."/>
            <person name="Pepin K.H."/>
            <person name="Bhonagiri V."/>
            <person name="Zhang X."/>
            <person name="Suruliraj S."/>
            <person name="Warren W."/>
            <person name="Mitreva M."/>
            <person name="Mardis E.R."/>
            <person name="Wilson R.K."/>
        </authorList>
    </citation>
    <scope>NUCLEOTIDE SEQUENCE [LARGE SCALE GENOMIC DNA]</scope>
    <source>
        <strain evidence="2 3">F0037</strain>
    </source>
</reference>
<evidence type="ECO:0000256" key="1">
    <source>
        <dbReference type="SAM" id="MobiDB-lite"/>
    </source>
</evidence>
<comment type="caution">
    <text evidence="2">The sequence shown here is derived from an EMBL/GenBank/DDBJ whole genome shotgun (WGS) entry which is preliminary data.</text>
</comment>
<proteinExistence type="predicted"/>
<sequence length="66" mass="7521">MKGTHRGQKTEKEISYHPSSAPSPEPNKLGLNKQGHEDRRTQEGRFRSRAGYTLVRKEKPHLSPTP</sequence>
<accession>L1NIN5</accession>